<sequence length="636" mass="68842">MTIVAVVEDCLARGEPVTVDRLGGLKRIDAERDLLLAQPFLDVLVELMATSASDAQTFLAELLIEGFACATSPVAFRDAANALIETAVLRDKLAKDLVPVLTTRIAVRSDPATQLIAAYALEALFRLSLAGAVTRHRVLAIMSEFDSAEGELFAEHAAKLIGVAFAQWGGDDLVASLERLVASAEAEAAYELGHVMLAGALQQDCVAEILGRLEGAKVRFHQATIAGEERADATAYEAVIDLVRGFWAGLSAAELQIPLDRLGAAMADRRSLLQVGSVPAWLAPRIDREIAWVDLARGAQKAAQDLSRPSWLNAAATMEHLLTVYDAERTISGNPGLSTMLRPRIEAAFVREQGLAAHLDDLLADPGSCSIDAVLAGSLRTRIHRRIEQDADSRKAEENVAFPLLTSVLQGLPSADELPRDTAAVLEKELAQRHRGFDRIANPVINRIFAELTSSLVDCADYQGDIRDDYDAALFQILGFCADRQDAGRKQLGPRGDYLRDPLAKEGDLQSDLRQWLKGNLTSADVQTEVEGVATGRTDLYIGFGGHRFIAELKRNHGYVDEAVAMSFFGQAGAYQATNVRLGFLGILELVDRPGPPATIEECFWSASFVPEGSQLARHITVFRVPGMLKSPSSLD</sequence>
<evidence type="ECO:0000313" key="1">
    <source>
        <dbReference type="EMBL" id="KAB1089213.1"/>
    </source>
</evidence>
<accession>A0A6A1TX58</accession>
<organism evidence="1 2">
    <name type="scientific">Neorhizobium galegae</name>
    <name type="common">Rhizobium galegae</name>
    <dbReference type="NCBI Taxonomy" id="399"/>
    <lineage>
        <taxon>Bacteria</taxon>
        <taxon>Pseudomonadati</taxon>
        <taxon>Pseudomonadota</taxon>
        <taxon>Alphaproteobacteria</taxon>
        <taxon>Hyphomicrobiales</taxon>
        <taxon>Rhizobiaceae</taxon>
        <taxon>Rhizobium/Agrobacterium group</taxon>
        <taxon>Neorhizobium</taxon>
    </lineage>
</organism>
<dbReference type="RefSeq" id="WP_151045908.1">
    <property type="nucleotide sequence ID" value="NZ_VZUL01000002.1"/>
</dbReference>
<dbReference type="Proteomes" id="UP000386575">
    <property type="component" value="Unassembled WGS sequence"/>
</dbReference>
<proteinExistence type="predicted"/>
<name>A0A6A1TX58_NEOGA</name>
<gene>
    <name evidence="1" type="ORF">F4V91_24435</name>
</gene>
<evidence type="ECO:0000313" key="2">
    <source>
        <dbReference type="Proteomes" id="UP000386575"/>
    </source>
</evidence>
<dbReference type="EMBL" id="VZUL01000002">
    <property type="protein sequence ID" value="KAB1089213.1"/>
    <property type="molecule type" value="Genomic_DNA"/>
</dbReference>
<comment type="caution">
    <text evidence="1">The sequence shown here is derived from an EMBL/GenBank/DDBJ whole genome shotgun (WGS) entry which is preliminary data.</text>
</comment>
<protein>
    <submittedName>
        <fullName evidence="1">Uncharacterized protein</fullName>
    </submittedName>
</protein>
<reference evidence="1 2" key="1">
    <citation type="submission" date="2019-09" db="EMBL/GenBank/DDBJ databases">
        <title>Genome sequencing of Ng87 strain.</title>
        <authorList>
            <person name="Karasev E.S."/>
            <person name="Andronov E."/>
        </authorList>
    </citation>
    <scope>NUCLEOTIDE SEQUENCE [LARGE SCALE GENOMIC DNA]</scope>
    <source>
        <strain evidence="1 2">Ng87</strain>
    </source>
</reference>
<dbReference type="AlphaFoldDB" id="A0A6A1TX58"/>